<gene>
    <name evidence="1" type="ORF">OIH86_11620</name>
</gene>
<proteinExistence type="predicted"/>
<dbReference type="RefSeq" id="WP_264142923.1">
    <property type="nucleotide sequence ID" value="NZ_JAOYEY010000036.1"/>
</dbReference>
<accession>A0ABT3DGY7</accession>
<name>A0ABT3DGY7_9BACI</name>
<reference evidence="1 2" key="1">
    <citation type="submission" date="2022-10" db="EMBL/GenBank/DDBJ databases">
        <title>Draft genome assembly of moderately radiation resistant bacterium Metabacillus halosaccharovorans.</title>
        <authorList>
            <person name="Pal S."/>
            <person name="Gopinathan A."/>
        </authorList>
    </citation>
    <scope>NUCLEOTIDE SEQUENCE [LARGE SCALE GENOMIC DNA]</scope>
    <source>
        <strain evidence="1 2">VITHBRA001</strain>
    </source>
</reference>
<evidence type="ECO:0000313" key="1">
    <source>
        <dbReference type="EMBL" id="MCV9886309.1"/>
    </source>
</evidence>
<evidence type="ECO:0008006" key="3">
    <source>
        <dbReference type="Google" id="ProtNLM"/>
    </source>
</evidence>
<organism evidence="1 2">
    <name type="scientific">Metabacillus halosaccharovorans</name>
    <dbReference type="NCBI Taxonomy" id="930124"/>
    <lineage>
        <taxon>Bacteria</taxon>
        <taxon>Bacillati</taxon>
        <taxon>Bacillota</taxon>
        <taxon>Bacilli</taxon>
        <taxon>Bacillales</taxon>
        <taxon>Bacillaceae</taxon>
        <taxon>Metabacillus</taxon>
    </lineage>
</organism>
<evidence type="ECO:0000313" key="2">
    <source>
        <dbReference type="Proteomes" id="UP001526147"/>
    </source>
</evidence>
<dbReference type="Gene3D" id="3.40.50.150">
    <property type="entry name" value="Vaccinia Virus protein VP39"/>
    <property type="match status" value="1"/>
</dbReference>
<protein>
    <recommendedName>
        <fullName evidence="3">SAM-dependent methyltransferase</fullName>
    </recommendedName>
</protein>
<keyword evidence="2" id="KW-1185">Reference proteome</keyword>
<dbReference type="SUPFAM" id="SSF53335">
    <property type="entry name" value="S-adenosyl-L-methionine-dependent methyltransferases"/>
    <property type="match status" value="1"/>
</dbReference>
<dbReference type="EMBL" id="JAOYEY010000036">
    <property type="protein sequence ID" value="MCV9886309.1"/>
    <property type="molecule type" value="Genomic_DNA"/>
</dbReference>
<sequence>MVALEKMFESLKAGERFVAEFGGAGNVELILNEFRNQCEKEGYPVTSESLPWYFLSIGEYTSLMEKVGFKVTYAVHFSRPTALDGEEGLRYWLRMFMPDFLGSLPDDVETKVLENVENSLRSILYKNQKWEADYKRIRVMAIK</sequence>
<dbReference type="InterPro" id="IPR029063">
    <property type="entry name" value="SAM-dependent_MTases_sf"/>
</dbReference>
<dbReference type="Proteomes" id="UP001526147">
    <property type="component" value="Unassembled WGS sequence"/>
</dbReference>
<comment type="caution">
    <text evidence="1">The sequence shown here is derived from an EMBL/GenBank/DDBJ whole genome shotgun (WGS) entry which is preliminary data.</text>
</comment>